<dbReference type="PROSITE" id="PS50896">
    <property type="entry name" value="LISH"/>
    <property type="match status" value="1"/>
</dbReference>
<feature type="compositionally biased region" description="Pro residues" evidence="1">
    <location>
        <begin position="80"/>
        <end position="89"/>
    </location>
</feature>
<reference evidence="2 3" key="1">
    <citation type="submission" date="2017-12" db="EMBL/GenBank/DDBJ databases">
        <title>Genome Sequence of a Multidrug-Resistant Candida haemulonii Isolate from a Patient with Chronic Leg Ulcers in Israel.</title>
        <authorList>
            <person name="Chow N.A."/>
            <person name="Gade L."/>
            <person name="Batra D."/>
            <person name="Rowe L.A."/>
            <person name="Ben-Ami R."/>
            <person name="Loparev V.N."/>
            <person name="Litvintseva A.P."/>
        </authorList>
    </citation>
    <scope>NUCLEOTIDE SEQUENCE [LARGE SCALE GENOMIC DNA]</scope>
    <source>
        <strain evidence="2 3">B11899</strain>
    </source>
</reference>
<feature type="compositionally biased region" description="Low complexity" evidence="1">
    <location>
        <begin position="93"/>
        <end position="126"/>
    </location>
</feature>
<dbReference type="VEuPathDB" id="FungiDB:CXQ85_002474"/>
<gene>
    <name evidence="2" type="ORF">CXQ85_002474</name>
</gene>
<dbReference type="RefSeq" id="XP_025343695.1">
    <property type="nucleotide sequence ID" value="XM_025486145.1"/>
</dbReference>
<dbReference type="GeneID" id="37007805"/>
<protein>
    <submittedName>
        <fullName evidence="2">Uncharacterized protein</fullName>
    </submittedName>
</protein>
<comment type="caution">
    <text evidence="2">The sequence shown here is derived from an EMBL/GenBank/DDBJ whole genome shotgun (WGS) entry which is preliminary data.</text>
</comment>
<dbReference type="InterPro" id="IPR006594">
    <property type="entry name" value="LisH"/>
</dbReference>
<dbReference type="AlphaFoldDB" id="A0A2V1AY24"/>
<evidence type="ECO:0000313" key="2">
    <source>
        <dbReference type="EMBL" id="PVH22755.1"/>
    </source>
</evidence>
<feature type="compositionally biased region" description="Low complexity" evidence="1">
    <location>
        <begin position="220"/>
        <end position="236"/>
    </location>
</feature>
<dbReference type="OrthoDB" id="4097090at2759"/>
<name>A0A2V1AY24_9ASCO</name>
<accession>A0A2V1AY24</accession>
<evidence type="ECO:0000313" key="3">
    <source>
        <dbReference type="Proteomes" id="UP000244309"/>
    </source>
</evidence>
<evidence type="ECO:0000256" key="1">
    <source>
        <dbReference type="SAM" id="MobiDB-lite"/>
    </source>
</evidence>
<dbReference type="EMBL" id="PKFO01000010">
    <property type="protein sequence ID" value="PVH22755.1"/>
    <property type="molecule type" value="Genomic_DNA"/>
</dbReference>
<feature type="region of interest" description="Disordered" evidence="1">
    <location>
        <begin position="74"/>
        <end position="351"/>
    </location>
</feature>
<feature type="compositionally biased region" description="Pro residues" evidence="1">
    <location>
        <begin position="127"/>
        <end position="146"/>
    </location>
</feature>
<dbReference type="STRING" id="45357.A0A2V1AY24"/>
<proteinExistence type="predicted"/>
<dbReference type="Proteomes" id="UP000244309">
    <property type="component" value="Unassembled WGS sequence"/>
</dbReference>
<feature type="compositionally biased region" description="Polar residues" evidence="1">
    <location>
        <begin position="280"/>
        <end position="347"/>
    </location>
</feature>
<organism evidence="2 3">
    <name type="scientific">Candidozyma haemuli</name>
    <dbReference type="NCBI Taxonomy" id="45357"/>
    <lineage>
        <taxon>Eukaryota</taxon>
        <taxon>Fungi</taxon>
        <taxon>Dikarya</taxon>
        <taxon>Ascomycota</taxon>
        <taxon>Saccharomycotina</taxon>
        <taxon>Pichiomycetes</taxon>
        <taxon>Metschnikowiaceae</taxon>
        <taxon>Candidozyma</taxon>
    </lineage>
</organism>
<keyword evidence="3" id="KW-1185">Reference proteome</keyword>
<feature type="compositionally biased region" description="Low complexity" evidence="1">
    <location>
        <begin position="164"/>
        <end position="191"/>
    </location>
</feature>
<sequence>MDSFDFSRGANDSPQESFFAMLHQYLLQSGCSQSASMLVEEAKVQLNSGDGAFNDAYLYEWWCLLWTIHNSSKNPHAATMPPPPMPPNRFDPRQFQDQQLPQQQPQQLQQQQQQFGQPQMPQQQQQQPPPPPQQQQPQPVQAPPQSQPTKKQTKKAAAAERTPKTTSKAASSATTPAAPSAGSQAGSESSAIMVPGQVPLTVGKGQPPAKRQNSANVSMQRPQLQPQQRAAVSQQQMGRRASGPGQRKQKSAAAAAAPMNNQQNHMSMGNVPMGQHNEPPGQNQNFAMSQMNVPSSAPHSATSSGPNSDPNSKPNSEPNSTNFASQPQPMLPTGMNNGDSGHLSNGQPDGLNMDNDFGMNFLGADLNMDLNGFDMTSMLK</sequence>